<dbReference type="OrthoDB" id="21550at2759"/>
<evidence type="ECO:0000256" key="4">
    <source>
        <dbReference type="ARBA" id="ARBA00022517"/>
    </source>
</evidence>
<proteinExistence type="inferred from homology"/>
<keyword evidence="5" id="KW-0698">rRNA processing</keyword>
<keyword evidence="7" id="KW-0694">RNA-binding</keyword>
<organism evidence="12 13">
    <name type="scientific">Hymenochirus boettgeri</name>
    <name type="common">Congo dwarf clawed frog</name>
    <dbReference type="NCBI Taxonomy" id="247094"/>
    <lineage>
        <taxon>Eukaryota</taxon>
        <taxon>Metazoa</taxon>
        <taxon>Chordata</taxon>
        <taxon>Craniata</taxon>
        <taxon>Vertebrata</taxon>
        <taxon>Euteleostomi</taxon>
        <taxon>Amphibia</taxon>
        <taxon>Batrachia</taxon>
        <taxon>Anura</taxon>
        <taxon>Pipoidea</taxon>
        <taxon>Pipidae</taxon>
        <taxon>Pipinae</taxon>
        <taxon>Hymenochirus</taxon>
    </lineage>
</organism>
<evidence type="ECO:0000256" key="7">
    <source>
        <dbReference type="ARBA" id="ARBA00022884"/>
    </source>
</evidence>
<dbReference type="Gene3D" id="2.40.10.230">
    <property type="entry name" value="Probable tRNA pseudouridine synthase domain"/>
    <property type="match status" value="1"/>
</dbReference>
<dbReference type="SUPFAM" id="SSF50447">
    <property type="entry name" value="Translation proteins"/>
    <property type="match status" value="1"/>
</dbReference>
<keyword evidence="13" id="KW-1185">Reference proteome</keyword>
<dbReference type="InterPro" id="IPR007504">
    <property type="entry name" value="H/ACA_rnp_Gar1/Naf1"/>
</dbReference>
<dbReference type="AlphaFoldDB" id="A0A8T2KHB4"/>
<dbReference type="EMBL" id="JAACNH010000001">
    <property type="protein sequence ID" value="KAG8453756.1"/>
    <property type="molecule type" value="Genomic_DNA"/>
</dbReference>
<dbReference type="GO" id="GO:0005634">
    <property type="term" value="C:nucleus"/>
    <property type="evidence" value="ECO:0007669"/>
    <property type="project" value="UniProtKB-SubCell"/>
</dbReference>
<evidence type="ECO:0000313" key="12">
    <source>
        <dbReference type="EMBL" id="KAG8453756.1"/>
    </source>
</evidence>
<dbReference type="Pfam" id="PF04410">
    <property type="entry name" value="Gar1"/>
    <property type="match status" value="1"/>
</dbReference>
<feature type="compositionally biased region" description="Basic and acidic residues" evidence="11">
    <location>
        <begin position="307"/>
        <end position="324"/>
    </location>
</feature>
<comment type="subunit">
    <text evidence="10">During assembly of the complex, component of the small nucleolar ribonucleoprotein particles containing H/ACA-type snoRNAs (H/ACA snoRNPs) which contains NOLA2/NHP2, NOLA3/NOP10, NAF1 and DKC1/NOLA4. Interacts directly with DKC1/NOLA4.</text>
</comment>
<comment type="subcellular location">
    <subcellularLocation>
        <location evidence="1">Nucleus</location>
    </subcellularLocation>
</comment>
<name>A0A8T2KHB4_9PIPI</name>
<evidence type="ECO:0000256" key="5">
    <source>
        <dbReference type="ARBA" id="ARBA00022552"/>
    </source>
</evidence>
<keyword evidence="6" id="KW-0597">Phosphoprotein</keyword>
<dbReference type="GO" id="GO:0003723">
    <property type="term" value="F:RNA binding"/>
    <property type="evidence" value="ECO:0007669"/>
    <property type="project" value="UniProtKB-KW"/>
</dbReference>
<protein>
    <recommendedName>
        <fullName evidence="3">H/ACA ribonucleoprotein complex non-core subunit NAF1</fullName>
    </recommendedName>
</protein>
<dbReference type="GO" id="GO:0001522">
    <property type="term" value="P:pseudouridine synthesis"/>
    <property type="evidence" value="ECO:0007669"/>
    <property type="project" value="InterPro"/>
</dbReference>
<evidence type="ECO:0000256" key="2">
    <source>
        <dbReference type="ARBA" id="ARBA00009801"/>
    </source>
</evidence>
<comment type="similarity">
    <text evidence="2">Belongs to the NAF1 family.</text>
</comment>
<feature type="region of interest" description="Disordered" evidence="11">
    <location>
        <begin position="297"/>
        <end position="373"/>
    </location>
</feature>
<dbReference type="Proteomes" id="UP000812440">
    <property type="component" value="Chromosome 1"/>
</dbReference>
<feature type="compositionally biased region" description="Polar residues" evidence="11">
    <location>
        <begin position="340"/>
        <end position="366"/>
    </location>
</feature>
<keyword evidence="4" id="KW-0690">Ribosome biogenesis</keyword>
<evidence type="ECO:0000256" key="8">
    <source>
        <dbReference type="ARBA" id="ARBA00023242"/>
    </source>
</evidence>
<dbReference type="InterPro" id="IPR040309">
    <property type="entry name" value="Naf1"/>
</dbReference>
<evidence type="ECO:0000256" key="3">
    <source>
        <dbReference type="ARBA" id="ARBA00021438"/>
    </source>
</evidence>
<dbReference type="PANTHER" id="PTHR31633">
    <property type="entry name" value="H/ACA RIBONUCLEOPROTEIN COMPLEX NON-CORE SUBUNIT NAF1"/>
    <property type="match status" value="1"/>
</dbReference>
<gene>
    <name evidence="12" type="ORF">GDO86_000398</name>
</gene>
<evidence type="ECO:0000313" key="13">
    <source>
        <dbReference type="Proteomes" id="UP000812440"/>
    </source>
</evidence>
<dbReference type="GO" id="GO:0000493">
    <property type="term" value="P:box H/ACA snoRNP assembly"/>
    <property type="evidence" value="ECO:0007669"/>
    <property type="project" value="InterPro"/>
</dbReference>
<feature type="compositionally biased region" description="Polar residues" evidence="11">
    <location>
        <begin position="30"/>
        <end position="48"/>
    </location>
</feature>
<comment type="caution">
    <text evidence="12">The sequence shown here is derived from an EMBL/GenBank/DDBJ whole genome shotgun (WGS) entry which is preliminary data.</text>
</comment>
<reference evidence="12" key="1">
    <citation type="thesis" date="2020" institute="ProQuest LLC" country="789 East Eisenhower Parkway, Ann Arbor, MI, USA">
        <title>Comparative Genomics and Chromosome Evolution.</title>
        <authorList>
            <person name="Mudd A.B."/>
        </authorList>
    </citation>
    <scope>NUCLEOTIDE SEQUENCE</scope>
    <source>
        <strain evidence="12">Female2</strain>
        <tissue evidence="12">Blood</tissue>
    </source>
</reference>
<comment type="function">
    <text evidence="9">RNA-binding protein required for the maturation of box H/ACA snoRNPs complex and ribosome biogenesis. During assembly of the H/ACA snoRNPs complex, it associates with the complex and disappears during maturation of the complex and is replaced by NOLA1/GAR1 to yield mature H/ACA snoRNPs complex. Probably competes with NOLA1/GAR1 for binding with DKC1/NOLA4.</text>
</comment>
<feature type="region of interest" description="Disordered" evidence="11">
    <location>
        <begin position="466"/>
        <end position="489"/>
    </location>
</feature>
<keyword evidence="8" id="KW-0539">Nucleus</keyword>
<evidence type="ECO:0000256" key="11">
    <source>
        <dbReference type="SAM" id="MobiDB-lite"/>
    </source>
</evidence>
<evidence type="ECO:0000256" key="10">
    <source>
        <dbReference type="ARBA" id="ARBA00063185"/>
    </source>
</evidence>
<evidence type="ECO:0000256" key="1">
    <source>
        <dbReference type="ARBA" id="ARBA00004123"/>
    </source>
</evidence>
<dbReference type="PANTHER" id="PTHR31633:SF1">
    <property type="entry name" value="H_ACA RIBONUCLEOPROTEIN COMPLEX NON-CORE SUBUNIT NAF1"/>
    <property type="match status" value="1"/>
</dbReference>
<sequence length="489" mass="54424">MDEQDGTETRVLCNIQSPICKSEIVDNGTCSQYDGDPQSSSNHNNNKQGKLETLPLALEESVEGMDKTARPQTLPLDQEEGVEVAVKMGNLHFDVDFTSNSDEKAGALAMGCPQVCSVNIAEAARNGNEMFKSSSEDSGSDSDSDSSSSSSSILSIPKVEEDEPIGANEGPLKTKDELLLNDLPEVEEVSITLPEEVELKPFGIVSSIIEQLVIIESLKDVPPLNEDSVIFKDDRNAVGKIFEIFGPVPHPFYVIRFNTKDQIEARSISIKDTMFFAPTVVDFTQYIIPDKLKIDKGSDASWTNDQEPPKDALDFSDDEKEREAKQKKKSHNLSKKKTQSDQSESGMFQEQNRTRQNYSRPPSRNNYGPRFSRGRASHLQECTFRHHQGPFFQPGFPSQPIINQPYAFHNLQSQEYSPALPSNGHGPPPIPSYFGSQYENIHHLHPPPAPPPDMIWPDQNSHFMPNLSFYPPPPPPPVNPDQSPFGPNY</sequence>
<dbReference type="InterPro" id="IPR038664">
    <property type="entry name" value="Gar1/Naf1_Cbf5-bd_sf"/>
</dbReference>
<dbReference type="FunFam" id="2.40.10.230:FF:000002">
    <property type="entry name" value="H/ACA ribonucleoprotein complex non-core subunit NAF1"/>
    <property type="match status" value="1"/>
</dbReference>
<dbReference type="InterPro" id="IPR009000">
    <property type="entry name" value="Transl_B-barrel_sf"/>
</dbReference>
<dbReference type="GO" id="GO:0005732">
    <property type="term" value="C:sno(s)RNA-containing ribonucleoprotein complex"/>
    <property type="evidence" value="ECO:0007669"/>
    <property type="project" value="InterPro"/>
</dbReference>
<evidence type="ECO:0000256" key="6">
    <source>
        <dbReference type="ARBA" id="ARBA00022553"/>
    </source>
</evidence>
<dbReference type="GO" id="GO:0006364">
    <property type="term" value="P:rRNA processing"/>
    <property type="evidence" value="ECO:0007669"/>
    <property type="project" value="UniProtKB-KW"/>
</dbReference>
<evidence type="ECO:0000256" key="9">
    <source>
        <dbReference type="ARBA" id="ARBA00057529"/>
    </source>
</evidence>
<dbReference type="GO" id="GO:0043489">
    <property type="term" value="P:RNA stabilization"/>
    <property type="evidence" value="ECO:0007669"/>
    <property type="project" value="UniProtKB-ARBA"/>
</dbReference>
<feature type="compositionally biased region" description="Basic residues" evidence="11">
    <location>
        <begin position="325"/>
        <end position="337"/>
    </location>
</feature>
<accession>A0A8T2KHB4</accession>
<feature type="compositionally biased region" description="Pro residues" evidence="11">
    <location>
        <begin position="470"/>
        <end position="479"/>
    </location>
</feature>
<feature type="region of interest" description="Disordered" evidence="11">
    <location>
        <begin position="130"/>
        <end position="173"/>
    </location>
</feature>
<feature type="region of interest" description="Disordered" evidence="11">
    <location>
        <begin position="30"/>
        <end position="49"/>
    </location>
</feature>